<sequence>MAGGRRSIQKELALIKNRPTAMELTDSKSKLEVVTSKTEAVKKPDEDSSSSEDESKSNMQECINKLEEKNQMLEEELTRIQRLTTALPNSLLTVIFPSTQHSNSLKEELNAIIQEFCNRKREELNSKGETQTSTDQVMSSVEFNDLYSMERYPDAVPETVPTTQTKFPKYSQVYNRIVEPKSNKPSQTNSYENLVKPLIKLDSFTRPTRSCFNCGGNHTVSDCKEVKDFRKVRANKQEFFNSQGNSDLQQESRNHNSYDRSSSEKRSYNRRNEYQRYPTSPNQRDRVPYYRNSSDIMSREDTYSSSYYSRENSRDRDGRAYYNSKNHSSYYNDNKDSRSMYHGSRSDRDVHVCMSSTPSKGSPRDIRMLDYRGKVEYSSTYGDMELSDQELEDGEIINLYSRQPTHPYPPPEYPPYYIPPPLPRSDSYDTSSVYYSSHISRDSRDPPPPSHESYNTHSRSMPDICTGSKRRYTRRSPDLQDSRGTYSESSDSSSVFKTNEHNFSLDFPPGIVTPESMRAPERFNNIRRIIDRHK</sequence>
<keyword evidence="3" id="KW-1185">Reference proteome</keyword>
<feature type="compositionally biased region" description="Polar residues" evidence="1">
    <location>
        <begin position="482"/>
        <end position="497"/>
    </location>
</feature>
<feature type="region of interest" description="Disordered" evidence="1">
    <location>
        <begin position="24"/>
        <end position="59"/>
    </location>
</feature>
<accession>A0AAV7JXR7</accession>
<gene>
    <name evidence="2" type="ORF">LOD99_3505</name>
</gene>
<evidence type="ECO:0000256" key="1">
    <source>
        <dbReference type="SAM" id="MobiDB-lite"/>
    </source>
</evidence>
<dbReference type="Proteomes" id="UP001165289">
    <property type="component" value="Unassembled WGS sequence"/>
</dbReference>
<evidence type="ECO:0000313" key="3">
    <source>
        <dbReference type="Proteomes" id="UP001165289"/>
    </source>
</evidence>
<feature type="compositionally biased region" description="Basic and acidic residues" evidence="1">
    <location>
        <begin position="333"/>
        <end position="351"/>
    </location>
</feature>
<feature type="compositionally biased region" description="Low complexity" evidence="1">
    <location>
        <begin position="428"/>
        <end position="438"/>
    </location>
</feature>
<feature type="compositionally biased region" description="Pro residues" evidence="1">
    <location>
        <begin position="406"/>
        <end position="423"/>
    </location>
</feature>
<dbReference type="EMBL" id="JAKMXF010000266">
    <property type="protein sequence ID" value="KAI6653610.1"/>
    <property type="molecule type" value="Genomic_DNA"/>
</dbReference>
<dbReference type="AlphaFoldDB" id="A0AAV7JXR7"/>
<evidence type="ECO:0000313" key="2">
    <source>
        <dbReference type="EMBL" id="KAI6653610.1"/>
    </source>
</evidence>
<proteinExistence type="predicted"/>
<feature type="compositionally biased region" description="Low complexity" evidence="1">
    <location>
        <begin position="321"/>
        <end position="332"/>
    </location>
</feature>
<comment type="caution">
    <text evidence="2">The sequence shown here is derived from an EMBL/GenBank/DDBJ whole genome shotgun (WGS) entry which is preliminary data.</text>
</comment>
<feature type="region of interest" description="Disordered" evidence="1">
    <location>
        <begin position="240"/>
        <end position="365"/>
    </location>
</feature>
<feature type="compositionally biased region" description="Polar residues" evidence="1">
    <location>
        <begin position="240"/>
        <end position="249"/>
    </location>
</feature>
<protein>
    <submittedName>
        <fullName evidence="2">Uncharacterized protein</fullName>
    </submittedName>
</protein>
<reference evidence="2 3" key="1">
    <citation type="journal article" date="2023" name="BMC Biol.">
        <title>The compact genome of the sponge Oopsacas minuta (Hexactinellida) is lacking key metazoan core genes.</title>
        <authorList>
            <person name="Santini S."/>
            <person name="Schenkelaars Q."/>
            <person name="Jourda C."/>
            <person name="Duchesne M."/>
            <person name="Belahbib H."/>
            <person name="Rocher C."/>
            <person name="Selva M."/>
            <person name="Riesgo A."/>
            <person name="Vervoort M."/>
            <person name="Leys S.P."/>
            <person name="Kodjabachian L."/>
            <person name="Le Bivic A."/>
            <person name="Borchiellini C."/>
            <person name="Claverie J.M."/>
            <person name="Renard E."/>
        </authorList>
    </citation>
    <scope>NUCLEOTIDE SEQUENCE [LARGE SCALE GENOMIC DNA]</scope>
    <source>
        <strain evidence="2">SPO-2</strain>
    </source>
</reference>
<name>A0AAV7JXR7_9METZ</name>
<organism evidence="2 3">
    <name type="scientific">Oopsacas minuta</name>
    <dbReference type="NCBI Taxonomy" id="111878"/>
    <lineage>
        <taxon>Eukaryota</taxon>
        <taxon>Metazoa</taxon>
        <taxon>Porifera</taxon>
        <taxon>Hexactinellida</taxon>
        <taxon>Hexasterophora</taxon>
        <taxon>Lyssacinosida</taxon>
        <taxon>Leucopsacidae</taxon>
        <taxon>Oopsacas</taxon>
    </lineage>
</organism>
<feature type="region of interest" description="Disordered" evidence="1">
    <location>
        <begin position="401"/>
        <end position="509"/>
    </location>
</feature>
<feature type="compositionally biased region" description="Basic and acidic residues" evidence="1">
    <location>
        <begin position="250"/>
        <end position="274"/>
    </location>
</feature>